<dbReference type="RefSeq" id="WP_095509773.1">
    <property type="nucleotide sequence ID" value="NZ_MQWD01000001.1"/>
</dbReference>
<dbReference type="PANTHER" id="PTHR43617">
    <property type="entry name" value="L-AMINO ACID N-ACETYLTRANSFERASE"/>
    <property type="match status" value="1"/>
</dbReference>
<dbReference type="PANTHER" id="PTHR43617:SF2">
    <property type="entry name" value="UPF0039 PROTEIN SLL0451"/>
    <property type="match status" value="1"/>
</dbReference>
<dbReference type="Proteomes" id="UP000216339">
    <property type="component" value="Unassembled WGS sequence"/>
</dbReference>
<dbReference type="CDD" id="cd04301">
    <property type="entry name" value="NAT_SF"/>
    <property type="match status" value="1"/>
</dbReference>
<dbReference type="Gene3D" id="3.40.630.30">
    <property type="match status" value="1"/>
</dbReference>
<organism evidence="2 3">
    <name type="scientific">Rubrivirga marina</name>
    <dbReference type="NCBI Taxonomy" id="1196024"/>
    <lineage>
        <taxon>Bacteria</taxon>
        <taxon>Pseudomonadati</taxon>
        <taxon>Rhodothermota</taxon>
        <taxon>Rhodothermia</taxon>
        <taxon>Rhodothermales</taxon>
        <taxon>Rubricoccaceae</taxon>
        <taxon>Rubrivirga</taxon>
    </lineage>
</organism>
<feature type="domain" description="N-acetyltransferase" evidence="1">
    <location>
        <begin position="4"/>
        <end position="157"/>
    </location>
</feature>
<evidence type="ECO:0000313" key="3">
    <source>
        <dbReference type="Proteomes" id="UP000216339"/>
    </source>
</evidence>
<dbReference type="AlphaFoldDB" id="A0A271IY36"/>
<keyword evidence="2" id="KW-0808">Transferase</keyword>
<dbReference type="GO" id="GO:0016747">
    <property type="term" value="F:acyltransferase activity, transferring groups other than amino-acyl groups"/>
    <property type="evidence" value="ECO:0007669"/>
    <property type="project" value="InterPro"/>
</dbReference>
<comment type="caution">
    <text evidence="2">The sequence shown here is derived from an EMBL/GenBank/DDBJ whole genome shotgun (WGS) entry which is preliminary data.</text>
</comment>
<proteinExistence type="predicted"/>
<accession>A0A271IY36</accession>
<gene>
    <name evidence="2" type="ORF">BSZ37_06570</name>
</gene>
<dbReference type="OrthoDB" id="9797178at2"/>
<dbReference type="PROSITE" id="PS51186">
    <property type="entry name" value="GNAT"/>
    <property type="match status" value="1"/>
</dbReference>
<protein>
    <submittedName>
        <fullName evidence="2">GNAT family N-acetyltransferase</fullName>
    </submittedName>
</protein>
<dbReference type="InterPro" id="IPR016181">
    <property type="entry name" value="Acyl_CoA_acyltransferase"/>
</dbReference>
<evidence type="ECO:0000259" key="1">
    <source>
        <dbReference type="PROSITE" id="PS51186"/>
    </source>
</evidence>
<dbReference type="SUPFAM" id="SSF55729">
    <property type="entry name" value="Acyl-CoA N-acyltransferases (Nat)"/>
    <property type="match status" value="1"/>
</dbReference>
<sequence>MSEPTIRPERPSDRDAVYRVNEAAFGQPDEADLVDRLRERSSSYLGLVAEVDGIVVGHILFTPVTLDPSAGSGQAVGAADVRGLAPMAVLPEHQRSGVGSALVRAGLAACAADGAEAVVVLGHPAYYPRFGFKPASAFGIACAYDVPSEAFMALERVEGALTDAAGVVRYHPAFGG</sequence>
<dbReference type="EMBL" id="MQWD01000001">
    <property type="protein sequence ID" value="PAP76133.1"/>
    <property type="molecule type" value="Genomic_DNA"/>
</dbReference>
<dbReference type="Pfam" id="PF13527">
    <property type="entry name" value="Acetyltransf_9"/>
    <property type="match status" value="1"/>
</dbReference>
<reference evidence="2 3" key="1">
    <citation type="submission" date="2016-11" db="EMBL/GenBank/DDBJ databases">
        <title>Study of marine rhodopsin-containing bacteria.</title>
        <authorList>
            <person name="Yoshizawa S."/>
            <person name="Kumagai Y."/>
            <person name="Kogure K."/>
        </authorList>
    </citation>
    <scope>NUCLEOTIDE SEQUENCE [LARGE SCALE GENOMIC DNA]</scope>
    <source>
        <strain evidence="2 3">SAORIC-28</strain>
    </source>
</reference>
<dbReference type="InterPro" id="IPR000182">
    <property type="entry name" value="GNAT_dom"/>
</dbReference>
<evidence type="ECO:0000313" key="2">
    <source>
        <dbReference type="EMBL" id="PAP76133.1"/>
    </source>
</evidence>
<name>A0A271IY36_9BACT</name>
<keyword evidence="3" id="KW-1185">Reference proteome</keyword>
<dbReference type="InterPro" id="IPR050276">
    <property type="entry name" value="MshD_Acetyltransferase"/>
</dbReference>